<dbReference type="InterPro" id="IPR013149">
    <property type="entry name" value="ADH-like_C"/>
</dbReference>
<dbReference type="AlphaFoldDB" id="A0A2W0H7I8"/>
<name>A0A2W0H7I8_9BACI</name>
<feature type="domain" description="Enoyl reductase (ER)" evidence="2">
    <location>
        <begin position="18"/>
        <end position="331"/>
    </location>
</feature>
<dbReference type="SMART" id="SM00829">
    <property type="entry name" value="PKS_ER"/>
    <property type="match status" value="1"/>
</dbReference>
<dbReference type="GO" id="GO:0016628">
    <property type="term" value="F:oxidoreductase activity, acting on the CH-CH group of donors, NAD or NADP as acceptor"/>
    <property type="evidence" value="ECO:0007669"/>
    <property type="project" value="InterPro"/>
</dbReference>
<dbReference type="FunFam" id="3.40.50.720:FF:000121">
    <property type="entry name" value="Prostaglandin reductase 2"/>
    <property type="match status" value="1"/>
</dbReference>
<dbReference type="InterPro" id="IPR020843">
    <property type="entry name" value="ER"/>
</dbReference>
<evidence type="ECO:0000259" key="2">
    <source>
        <dbReference type="SMART" id="SM00829"/>
    </source>
</evidence>
<comment type="caution">
    <text evidence="3">The sequence shown here is derived from an EMBL/GenBank/DDBJ whole genome shotgun (WGS) entry which is preliminary data.</text>
</comment>
<dbReference type="InterPro" id="IPR045010">
    <property type="entry name" value="MDR_fam"/>
</dbReference>
<gene>
    <name evidence="3" type="ORF">CR205_00315</name>
</gene>
<dbReference type="SUPFAM" id="SSF51735">
    <property type="entry name" value="NAD(P)-binding Rossmann-fold domains"/>
    <property type="match status" value="1"/>
</dbReference>
<dbReference type="EMBL" id="PDOF01000001">
    <property type="protein sequence ID" value="PYZ97087.1"/>
    <property type="molecule type" value="Genomic_DNA"/>
</dbReference>
<dbReference type="Gene3D" id="3.40.50.720">
    <property type="entry name" value="NAD(P)-binding Rossmann-like Domain"/>
    <property type="match status" value="1"/>
</dbReference>
<organism evidence="3 4">
    <name type="scientific">Alteribacter lacisalsi</name>
    <dbReference type="NCBI Taxonomy" id="2045244"/>
    <lineage>
        <taxon>Bacteria</taxon>
        <taxon>Bacillati</taxon>
        <taxon>Bacillota</taxon>
        <taxon>Bacilli</taxon>
        <taxon>Bacillales</taxon>
        <taxon>Bacillaceae</taxon>
        <taxon>Alteribacter</taxon>
    </lineage>
</organism>
<reference evidence="3 4" key="1">
    <citation type="submission" date="2017-10" db="EMBL/GenBank/DDBJ databases">
        <title>Bacillus sp. nov., a halophilic bacterium isolated from a Yangshapao Lake.</title>
        <authorList>
            <person name="Wang H."/>
        </authorList>
    </citation>
    <scope>NUCLEOTIDE SEQUENCE [LARGE SCALE GENOMIC DNA]</scope>
    <source>
        <strain evidence="3 4">YSP-3</strain>
    </source>
</reference>
<dbReference type="OrthoDB" id="9805663at2"/>
<proteinExistence type="predicted"/>
<sequence length="336" mass="36845">MEMQKRILLHKRPEGMPGHEHFKLEDGPIPSIKHNQVLVRTIYVSVDPYMRGRMEDTKSYVPPFKLGEVIDGGIVGKVVSSTSTRFSEGDYVTGHLGWQEYNAADEHNLRKIDPDSAPLTAYLGTLGMPGLTAYFGMTKIGLPKEGETAVVSGAAGAVGMIAGQIAKLHGARVIGIAGTDEKTRYLTETAGFDKAVNYKTEKNLHQSLKEACPEGIDVYFDNTGGTISEAVYPLMNDFGRIPQCGAISSYNKSGDDYGPRIHPFIVKSRLRVQGFIVSDYADEFQTGAQKLGTWLQEGRLVYEETINEGFDSIPDAFLGLFEGKNLGKQLIKVSDE</sequence>
<evidence type="ECO:0000313" key="4">
    <source>
        <dbReference type="Proteomes" id="UP000248066"/>
    </source>
</evidence>
<dbReference type="SUPFAM" id="SSF50129">
    <property type="entry name" value="GroES-like"/>
    <property type="match status" value="1"/>
</dbReference>
<evidence type="ECO:0000313" key="3">
    <source>
        <dbReference type="EMBL" id="PYZ97087.1"/>
    </source>
</evidence>
<dbReference type="PANTHER" id="PTHR43205">
    <property type="entry name" value="PROSTAGLANDIN REDUCTASE"/>
    <property type="match status" value="1"/>
</dbReference>
<dbReference type="Pfam" id="PF16884">
    <property type="entry name" value="ADH_N_2"/>
    <property type="match status" value="1"/>
</dbReference>
<evidence type="ECO:0000256" key="1">
    <source>
        <dbReference type="ARBA" id="ARBA00023002"/>
    </source>
</evidence>
<protein>
    <submittedName>
        <fullName evidence="3">NADP-dependent oxidoreductase</fullName>
    </submittedName>
</protein>
<dbReference type="InterPro" id="IPR011032">
    <property type="entry name" value="GroES-like_sf"/>
</dbReference>
<keyword evidence="1" id="KW-0560">Oxidoreductase</keyword>
<dbReference type="Proteomes" id="UP000248066">
    <property type="component" value="Unassembled WGS sequence"/>
</dbReference>
<accession>A0A2W0H7I8</accession>
<dbReference type="PANTHER" id="PTHR43205:SF7">
    <property type="entry name" value="PROSTAGLANDIN REDUCTASE 1"/>
    <property type="match status" value="1"/>
</dbReference>
<dbReference type="RefSeq" id="WP_110515811.1">
    <property type="nucleotide sequence ID" value="NZ_PDOF01000001.1"/>
</dbReference>
<dbReference type="Pfam" id="PF00107">
    <property type="entry name" value="ADH_zinc_N"/>
    <property type="match status" value="1"/>
</dbReference>
<keyword evidence="4" id="KW-1185">Reference proteome</keyword>
<dbReference type="CDD" id="cd05288">
    <property type="entry name" value="PGDH"/>
    <property type="match status" value="1"/>
</dbReference>
<dbReference type="InterPro" id="IPR041694">
    <property type="entry name" value="ADH_N_2"/>
</dbReference>
<dbReference type="InterPro" id="IPR036291">
    <property type="entry name" value="NAD(P)-bd_dom_sf"/>
</dbReference>
<dbReference type="Gene3D" id="3.90.180.10">
    <property type="entry name" value="Medium-chain alcohol dehydrogenases, catalytic domain"/>
    <property type="match status" value="1"/>
</dbReference>